<dbReference type="GO" id="GO:0005840">
    <property type="term" value="C:ribosome"/>
    <property type="evidence" value="ECO:0007669"/>
    <property type="project" value="UniProtKB-KW"/>
</dbReference>
<dbReference type="NCBIfam" id="TIGR01049">
    <property type="entry name" value="rpsJ_bact"/>
    <property type="match status" value="1"/>
</dbReference>
<comment type="similarity">
    <text evidence="1 4">Belongs to the universal ribosomal protein uS10 family.</text>
</comment>
<dbReference type="EMBL" id="PEUM01000011">
    <property type="protein sequence ID" value="PIV25660.1"/>
    <property type="molecule type" value="Genomic_DNA"/>
</dbReference>
<name>A0A2M7CJ64_9BACT</name>
<dbReference type="InterPro" id="IPR018268">
    <property type="entry name" value="Ribosomal_uS10_CS"/>
</dbReference>
<dbReference type="NCBIfam" id="NF001861">
    <property type="entry name" value="PRK00596.1"/>
    <property type="match status" value="1"/>
</dbReference>
<gene>
    <name evidence="4" type="primary">rpsJ</name>
    <name evidence="6" type="ORF">COS38_00385</name>
</gene>
<dbReference type="Proteomes" id="UP000229966">
    <property type="component" value="Unassembled WGS sequence"/>
</dbReference>
<evidence type="ECO:0000256" key="4">
    <source>
        <dbReference type="HAMAP-Rule" id="MF_00508"/>
    </source>
</evidence>
<dbReference type="InterPro" id="IPR001848">
    <property type="entry name" value="Ribosomal_uS10"/>
</dbReference>
<dbReference type="GO" id="GO:1990904">
    <property type="term" value="C:ribonucleoprotein complex"/>
    <property type="evidence" value="ECO:0007669"/>
    <property type="project" value="UniProtKB-KW"/>
</dbReference>
<proteinExistence type="inferred from homology"/>
<evidence type="ECO:0000256" key="3">
    <source>
        <dbReference type="ARBA" id="ARBA00023274"/>
    </source>
</evidence>
<dbReference type="SMART" id="SM01403">
    <property type="entry name" value="Ribosomal_S10"/>
    <property type="match status" value="1"/>
</dbReference>
<keyword evidence="3 4" id="KW-0687">Ribonucleoprotein</keyword>
<dbReference type="HAMAP" id="MF_00508">
    <property type="entry name" value="Ribosomal_uS10"/>
    <property type="match status" value="1"/>
</dbReference>
<dbReference type="GO" id="GO:0006412">
    <property type="term" value="P:translation"/>
    <property type="evidence" value="ECO:0007669"/>
    <property type="project" value="UniProtKB-UniRule"/>
</dbReference>
<dbReference type="PRINTS" id="PR00971">
    <property type="entry name" value="RIBOSOMALS10"/>
</dbReference>
<organism evidence="6 7">
    <name type="scientific">Candidatus Berkelbacteria bacterium CG03_land_8_20_14_0_80_40_36</name>
    <dbReference type="NCBI Taxonomy" id="1974509"/>
    <lineage>
        <taxon>Bacteria</taxon>
        <taxon>Candidatus Berkelbacteria</taxon>
    </lineage>
</organism>
<evidence type="ECO:0000313" key="7">
    <source>
        <dbReference type="Proteomes" id="UP000229966"/>
    </source>
</evidence>
<dbReference type="Pfam" id="PF00338">
    <property type="entry name" value="Ribosomal_S10"/>
    <property type="match status" value="1"/>
</dbReference>
<dbReference type="PANTHER" id="PTHR11700">
    <property type="entry name" value="30S RIBOSOMAL PROTEIN S10 FAMILY MEMBER"/>
    <property type="match status" value="1"/>
</dbReference>
<protein>
    <recommendedName>
        <fullName evidence="4">Small ribosomal subunit protein uS10</fullName>
    </recommendedName>
</protein>
<evidence type="ECO:0000256" key="2">
    <source>
        <dbReference type="ARBA" id="ARBA00022980"/>
    </source>
</evidence>
<evidence type="ECO:0000259" key="5">
    <source>
        <dbReference type="SMART" id="SM01403"/>
    </source>
</evidence>
<keyword evidence="2 4" id="KW-0689">Ribosomal protein</keyword>
<comment type="function">
    <text evidence="4">Involved in the binding of tRNA to the ribosomes.</text>
</comment>
<sequence length="104" mass="11872">MARVKQKIRVKLRSYDSRIIDKTAKKIIEIVERSGAIAHGPVPLPTETKKISVIKSPHVHKESFEQFEMRVHKRLIDITDMNSKTIDDLTSLDLPAGVDIEIKQ</sequence>
<dbReference type="GO" id="GO:0003735">
    <property type="term" value="F:structural constituent of ribosome"/>
    <property type="evidence" value="ECO:0007669"/>
    <property type="project" value="InterPro"/>
</dbReference>
<dbReference type="PROSITE" id="PS00361">
    <property type="entry name" value="RIBOSOMAL_S10"/>
    <property type="match status" value="1"/>
</dbReference>
<comment type="caution">
    <text evidence="6">The sequence shown here is derived from an EMBL/GenBank/DDBJ whole genome shotgun (WGS) entry which is preliminary data.</text>
</comment>
<dbReference type="InterPro" id="IPR036838">
    <property type="entry name" value="Ribosomal_uS10_dom_sf"/>
</dbReference>
<comment type="subunit">
    <text evidence="4">Part of the 30S ribosomal subunit.</text>
</comment>
<dbReference type="AlphaFoldDB" id="A0A2M7CJ64"/>
<accession>A0A2M7CJ64</accession>
<dbReference type="SUPFAM" id="SSF54999">
    <property type="entry name" value="Ribosomal protein S10"/>
    <property type="match status" value="1"/>
</dbReference>
<reference evidence="7" key="1">
    <citation type="submission" date="2017-09" db="EMBL/GenBank/DDBJ databases">
        <title>Depth-based differentiation of microbial function through sediment-hosted aquifers and enrichment of novel symbionts in the deep terrestrial subsurface.</title>
        <authorList>
            <person name="Probst A.J."/>
            <person name="Ladd B."/>
            <person name="Jarett J.K."/>
            <person name="Geller-Mcgrath D.E."/>
            <person name="Sieber C.M.K."/>
            <person name="Emerson J.B."/>
            <person name="Anantharaman K."/>
            <person name="Thomas B.C."/>
            <person name="Malmstrom R."/>
            <person name="Stieglmeier M."/>
            <person name="Klingl A."/>
            <person name="Woyke T."/>
            <person name="Ryan C.M."/>
            <person name="Banfield J.F."/>
        </authorList>
    </citation>
    <scope>NUCLEOTIDE SEQUENCE [LARGE SCALE GENOMIC DNA]</scope>
</reference>
<dbReference type="InterPro" id="IPR027486">
    <property type="entry name" value="Ribosomal_uS10_dom"/>
</dbReference>
<dbReference type="GO" id="GO:0000049">
    <property type="term" value="F:tRNA binding"/>
    <property type="evidence" value="ECO:0007669"/>
    <property type="project" value="UniProtKB-UniRule"/>
</dbReference>
<feature type="domain" description="Small ribosomal subunit protein uS10" evidence="5">
    <location>
        <begin position="9"/>
        <end position="103"/>
    </location>
</feature>
<dbReference type="Gene3D" id="3.30.70.600">
    <property type="entry name" value="Ribosomal protein S10 domain"/>
    <property type="match status" value="1"/>
</dbReference>
<evidence type="ECO:0000256" key="1">
    <source>
        <dbReference type="ARBA" id="ARBA00007102"/>
    </source>
</evidence>
<evidence type="ECO:0000313" key="6">
    <source>
        <dbReference type="EMBL" id="PIV25660.1"/>
    </source>
</evidence>
<dbReference type="FunFam" id="3.30.70.600:FF:000003">
    <property type="entry name" value="30S ribosomal protein S10"/>
    <property type="match status" value="1"/>
</dbReference>